<dbReference type="SUPFAM" id="SSF53098">
    <property type="entry name" value="Ribonuclease H-like"/>
    <property type="match status" value="1"/>
</dbReference>
<sequence>MLNGLTNDYKEIKVALRARESAISFEELDEKLLDYETSLKHSDLIKEDFTITAQYSHKQHNKKGRNGHSNISQKQSNYGGNNNGYHGNSDGSGEATSLGHFLSRVKIQHLKSPPHTPEHVGTAEHKHHHVVEIVLTLLHHASLPLKYWSLAFQAVVYLIN</sequence>
<dbReference type="GO" id="GO:0003676">
    <property type="term" value="F:nucleic acid binding"/>
    <property type="evidence" value="ECO:0007669"/>
    <property type="project" value="InterPro"/>
</dbReference>
<dbReference type="EMBL" id="CM018052">
    <property type="protein sequence ID" value="KAA8514928.1"/>
    <property type="molecule type" value="Genomic_DNA"/>
</dbReference>
<protein>
    <recommendedName>
        <fullName evidence="4">Integrase catalytic domain-containing protein</fullName>
    </recommendedName>
</protein>
<reference evidence="2 3" key="1">
    <citation type="submission" date="2019-09" db="EMBL/GenBank/DDBJ databases">
        <title>A chromosome-level genome assembly of the Chinese tupelo Nyssa sinensis.</title>
        <authorList>
            <person name="Yang X."/>
            <person name="Kang M."/>
            <person name="Yang Y."/>
            <person name="Xiong H."/>
            <person name="Wang M."/>
            <person name="Zhang Z."/>
            <person name="Wang Z."/>
            <person name="Wu H."/>
            <person name="Ma T."/>
            <person name="Liu J."/>
            <person name="Xi Z."/>
        </authorList>
    </citation>
    <scope>NUCLEOTIDE SEQUENCE [LARGE SCALE GENOMIC DNA]</scope>
    <source>
        <strain evidence="2">J267</strain>
        <tissue evidence="2">Leaf</tissue>
    </source>
</reference>
<dbReference type="Gene3D" id="3.30.420.10">
    <property type="entry name" value="Ribonuclease H-like superfamily/Ribonuclease H"/>
    <property type="match status" value="1"/>
</dbReference>
<proteinExistence type="predicted"/>
<dbReference type="Proteomes" id="UP000325577">
    <property type="component" value="Linkage Group LG9"/>
</dbReference>
<feature type="compositionally biased region" description="Low complexity" evidence="1">
    <location>
        <begin position="76"/>
        <end position="93"/>
    </location>
</feature>
<evidence type="ECO:0000313" key="3">
    <source>
        <dbReference type="Proteomes" id="UP000325577"/>
    </source>
</evidence>
<dbReference type="AlphaFoldDB" id="A0A5J4ZBG3"/>
<gene>
    <name evidence="2" type="ORF">F0562_018285</name>
</gene>
<dbReference type="OrthoDB" id="1912561at2759"/>
<dbReference type="InterPro" id="IPR036397">
    <property type="entry name" value="RNaseH_sf"/>
</dbReference>
<dbReference type="PANTHER" id="PTHR47481:SF22">
    <property type="entry name" value="RETROTRANSPOSON GAG DOMAIN-CONTAINING PROTEIN"/>
    <property type="match status" value="1"/>
</dbReference>
<keyword evidence="3" id="KW-1185">Reference proteome</keyword>
<dbReference type="InterPro" id="IPR012337">
    <property type="entry name" value="RNaseH-like_sf"/>
</dbReference>
<feature type="region of interest" description="Disordered" evidence="1">
    <location>
        <begin position="55"/>
        <end position="93"/>
    </location>
</feature>
<name>A0A5J4ZBG3_9ASTE</name>
<organism evidence="2 3">
    <name type="scientific">Nyssa sinensis</name>
    <dbReference type="NCBI Taxonomy" id="561372"/>
    <lineage>
        <taxon>Eukaryota</taxon>
        <taxon>Viridiplantae</taxon>
        <taxon>Streptophyta</taxon>
        <taxon>Embryophyta</taxon>
        <taxon>Tracheophyta</taxon>
        <taxon>Spermatophyta</taxon>
        <taxon>Magnoliopsida</taxon>
        <taxon>eudicotyledons</taxon>
        <taxon>Gunneridae</taxon>
        <taxon>Pentapetalae</taxon>
        <taxon>asterids</taxon>
        <taxon>Cornales</taxon>
        <taxon>Nyssaceae</taxon>
        <taxon>Nyssa</taxon>
    </lineage>
</organism>
<feature type="compositionally biased region" description="Basic residues" evidence="1">
    <location>
        <begin position="57"/>
        <end position="66"/>
    </location>
</feature>
<evidence type="ECO:0000313" key="2">
    <source>
        <dbReference type="EMBL" id="KAA8514928.1"/>
    </source>
</evidence>
<evidence type="ECO:0008006" key="4">
    <source>
        <dbReference type="Google" id="ProtNLM"/>
    </source>
</evidence>
<accession>A0A5J4ZBG3</accession>
<evidence type="ECO:0000256" key="1">
    <source>
        <dbReference type="SAM" id="MobiDB-lite"/>
    </source>
</evidence>
<dbReference type="PANTHER" id="PTHR47481">
    <property type="match status" value="1"/>
</dbReference>